<evidence type="ECO:0000259" key="2">
    <source>
        <dbReference type="Pfam" id="PF06742"/>
    </source>
</evidence>
<protein>
    <recommendedName>
        <fullName evidence="6">DUF1254 domain-containing protein</fullName>
    </recommendedName>
</protein>
<dbReference type="PANTHER" id="PTHR36509">
    <property type="entry name" value="BLL3101 PROTEIN"/>
    <property type="match status" value="1"/>
</dbReference>
<dbReference type="Proteomes" id="UP001366166">
    <property type="component" value="Chromosome"/>
</dbReference>
<feature type="domain" description="DUF1214" evidence="2">
    <location>
        <begin position="388"/>
        <end position="494"/>
    </location>
</feature>
<dbReference type="Gene3D" id="2.60.40.1610">
    <property type="entry name" value="Domain of unknown function DUF1254"/>
    <property type="match status" value="1"/>
</dbReference>
<feature type="chain" id="PRO_5043717544" description="DUF1254 domain-containing protein" evidence="1">
    <location>
        <begin position="25"/>
        <end position="511"/>
    </location>
</feature>
<dbReference type="InterPro" id="IPR037050">
    <property type="entry name" value="DUF1254_sf"/>
</dbReference>
<dbReference type="Gene3D" id="1.10.3360.10">
    <property type="entry name" value="VPA0735-like domain"/>
    <property type="match status" value="1"/>
</dbReference>
<dbReference type="SUPFAM" id="SSF160935">
    <property type="entry name" value="VPA0735-like"/>
    <property type="match status" value="1"/>
</dbReference>
<dbReference type="Gene3D" id="2.60.120.600">
    <property type="entry name" value="Domain of unknown function DUF1214, C-terminal domain"/>
    <property type="match status" value="1"/>
</dbReference>
<keyword evidence="1" id="KW-0732">Signal</keyword>
<evidence type="ECO:0000259" key="3">
    <source>
        <dbReference type="Pfam" id="PF06863"/>
    </source>
</evidence>
<dbReference type="InterPro" id="IPR010621">
    <property type="entry name" value="DUF1214"/>
</dbReference>
<accession>A0AAU9EGN5</accession>
<feature type="domain" description="DUF1254" evidence="3">
    <location>
        <begin position="114"/>
        <end position="236"/>
    </location>
</feature>
<keyword evidence="5" id="KW-1185">Reference proteome</keyword>
<dbReference type="EMBL" id="AP028679">
    <property type="protein sequence ID" value="BEQ15155.1"/>
    <property type="molecule type" value="Genomic_DNA"/>
</dbReference>
<proteinExistence type="predicted"/>
<dbReference type="Pfam" id="PF06863">
    <property type="entry name" value="DUF1254"/>
    <property type="match status" value="1"/>
</dbReference>
<dbReference type="Pfam" id="PF06742">
    <property type="entry name" value="DUF1214"/>
    <property type="match status" value="1"/>
</dbReference>
<gene>
    <name evidence="4" type="ORF">FAK_22210</name>
</gene>
<evidence type="ECO:0000256" key="1">
    <source>
        <dbReference type="SAM" id="SignalP"/>
    </source>
</evidence>
<evidence type="ECO:0000313" key="4">
    <source>
        <dbReference type="EMBL" id="BEQ15155.1"/>
    </source>
</evidence>
<name>A0AAU9EGN5_9BACT</name>
<dbReference type="InterPro" id="IPR037049">
    <property type="entry name" value="DUF1214_C_sf"/>
</dbReference>
<dbReference type="RefSeq" id="WP_338599184.1">
    <property type="nucleotide sequence ID" value="NZ_AP028679.1"/>
</dbReference>
<dbReference type="InterPro" id="IPR010679">
    <property type="entry name" value="DUF1254"/>
</dbReference>
<feature type="signal peptide" evidence="1">
    <location>
        <begin position="1"/>
        <end position="24"/>
    </location>
</feature>
<organism evidence="4 5">
    <name type="scientific">Desulfoferula mesophila</name>
    <dbReference type="NCBI Taxonomy" id="3058419"/>
    <lineage>
        <taxon>Bacteria</taxon>
        <taxon>Pseudomonadati</taxon>
        <taxon>Thermodesulfobacteriota</taxon>
        <taxon>Desulfarculia</taxon>
        <taxon>Desulfarculales</taxon>
        <taxon>Desulfarculaceae</taxon>
        <taxon>Desulfoferula</taxon>
    </lineage>
</organism>
<reference evidence="5" key="1">
    <citation type="journal article" date="2023" name="Arch. Microbiol.">
        <title>Desulfoferula mesophilus gen. nov. sp. nov., a mesophilic sulfate-reducing bacterium isolated from a brackish lake sediment.</title>
        <authorList>
            <person name="Watanabe T."/>
            <person name="Yabe T."/>
            <person name="Tsuji J.M."/>
            <person name="Fukui M."/>
        </authorList>
    </citation>
    <scope>NUCLEOTIDE SEQUENCE [LARGE SCALE GENOMIC DNA]</scope>
    <source>
        <strain evidence="5">12FAK</strain>
    </source>
</reference>
<sequence>MRKLLYLLIITVFAALLAPGLASAQQLTGPPANPQYKFSTPQAPGIAIPDKVETRLGTLHFFDGFPDEATAKKLWDNLDFQRAVQAYLLAIPAVSQAADRNACLTLGPVNRTVPIWEQLVDSRTTGLTFNDNTVYSWAWINLKDGPLVLELPPKVLGAVQDMWFRWVVDLGLTGPDKGKGGKYLLLPPGYKGEIPPGYYVVKSPTFNAWIPWRSFLVNGDPKPGVDMVKKYTKIYPLADAAKPAPKLNYVDISGKPFNIVNPADYRFWELLNQVVQEEPAESLDQIRMGYFAAVGIQKGKPFAPDERMKKILTEAAAVGDATARTIAFHPREPETFYYKNSAWQLPFVGGYLFQWRPGVLNLDAYSYYYWLATGVTPAMEAKMIGRGSQYAWAARDSQGRPLDGGKNYKLHLPPNIPVKEFWSVILYSNQTRSMIQTDHRFPSLSSQNKGTQINPDGSVDIYFGPKPPAGKKSNWVQTIPGKGWNTLLRLYSPLEPWFHKTWRPGEIELVK</sequence>
<evidence type="ECO:0000313" key="5">
    <source>
        <dbReference type="Proteomes" id="UP001366166"/>
    </source>
</evidence>
<evidence type="ECO:0008006" key="6">
    <source>
        <dbReference type="Google" id="ProtNLM"/>
    </source>
</evidence>
<dbReference type="AlphaFoldDB" id="A0AAU9EGN5"/>
<dbReference type="KEGG" id="dmp:FAK_22210"/>
<dbReference type="PANTHER" id="PTHR36509:SF3">
    <property type="entry name" value="SIGNAL PEPTIDE PROTEIN"/>
    <property type="match status" value="1"/>
</dbReference>